<dbReference type="InParanoid" id="A0A0Q2M7B8"/>
<proteinExistence type="inferred from homology"/>
<dbReference type="Gene3D" id="1.20.272.10">
    <property type="match status" value="1"/>
</dbReference>
<evidence type="ECO:0000256" key="4">
    <source>
        <dbReference type="ARBA" id="ARBA00022695"/>
    </source>
</evidence>
<comment type="catalytic activity">
    <reaction evidence="8">
        <text>DNA(n) + a 2'-deoxyribonucleoside 5'-triphosphate = DNA(n+1) + diphosphate</text>
        <dbReference type="Rhea" id="RHEA:22508"/>
        <dbReference type="Rhea" id="RHEA-COMP:17339"/>
        <dbReference type="Rhea" id="RHEA-COMP:17340"/>
        <dbReference type="ChEBI" id="CHEBI:33019"/>
        <dbReference type="ChEBI" id="CHEBI:61560"/>
        <dbReference type="ChEBI" id="CHEBI:173112"/>
        <dbReference type="EC" id="2.7.7.7"/>
    </reaction>
</comment>
<evidence type="ECO:0000256" key="6">
    <source>
        <dbReference type="ARBA" id="ARBA00022932"/>
    </source>
</evidence>
<dbReference type="GO" id="GO:0003887">
    <property type="term" value="F:DNA-directed DNA polymerase activity"/>
    <property type="evidence" value="ECO:0007669"/>
    <property type="project" value="UniProtKB-UniRule"/>
</dbReference>
<sequence>MRLYADKLVEALNRALQPVYLVFGNEPLLIQESRSAIERKAREQGFEEKHHFNVDASLDWHEVYDCCQSMSLFSSRQVIELEIPEAGINAAIGKELTKLAQTLNPDILLLIVGAKLTKAQENTAWFKALMAEGCLVNCLTPDISRLPQFVAARCRALGLSPDAEAIQMLAQWHEGNLFALAQSLEKLALLYPDGQLTLIRLEESLSRNNHYTPFHWVDALLEGKANRAQRILRQLAAEDVEPIILMRTAQKELVQLLHMRVAMNHQPLGAIFEKHRVWQNKRPLYSAALQRLSIQRLHHLVQLLAQSEIVAKTQYEQSPWPLLQQLSFECCVAQANLPLPA</sequence>
<dbReference type="GO" id="GO:0009360">
    <property type="term" value="C:DNA polymerase III complex"/>
    <property type="evidence" value="ECO:0007669"/>
    <property type="project" value="UniProtKB-UniRule"/>
</dbReference>
<accession>A0A0Q2M7B8</accession>
<dbReference type="InterPro" id="IPR005790">
    <property type="entry name" value="DNA_polIII_delta"/>
</dbReference>
<dbReference type="FunCoup" id="A0A0Q2M7B8">
    <property type="interactions" value="201"/>
</dbReference>
<dbReference type="InterPro" id="IPR032780">
    <property type="entry name" value="DNA_pol3_delt_C"/>
</dbReference>
<evidence type="ECO:0000256" key="5">
    <source>
        <dbReference type="ARBA" id="ARBA00022705"/>
    </source>
</evidence>
<keyword evidence="5" id="KW-0235">DNA replication</keyword>
<evidence type="ECO:0000313" key="12">
    <source>
        <dbReference type="EMBL" id="KQH83969.1"/>
    </source>
</evidence>
<dbReference type="EC" id="2.7.7.7" evidence="1 9"/>
<evidence type="ECO:0000259" key="10">
    <source>
        <dbReference type="Pfam" id="PF06144"/>
    </source>
</evidence>
<evidence type="ECO:0000256" key="8">
    <source>
        <dbReference type="ARBA" id="ARBA00049244"/>
    </source>
</evidence>
<dbReference type="SUPFAM" id="SSF52540">
    <property type="entry name" value="P-loop containing nucleoside triphosphate hydrolases"/>
    <property type="match status" value="1"/>
</dbReference>
<dbReference type="SUPFAM" id="SSF48019">
    <property type="entry name" value="post-AAA+ oligomerization domain-like"/>
    <property type="match status" value="1"/>
</dbReference>
<dbReference type="RefSeq" id="WP_055467009.1">
    <property type="nucleotide sequence ID" value="NZ_LKHS01000023.1"/>
</dbReference>
<dbReference type="InterPro" id="IPR010372">
    <property type="entry name" value="DNA_pol3_delta_N"/>
</dbReference>
<keyword evidence="4" id="KW-0548">Nucleotidyltransferase</keyword>
<dbReference type="AlphaFoldDB" id="A0A0Q2M7B8"/>
<dbReference type="Pfam" id="PF14840">
    <property type="entry name" value="DNA_pol3_delt_C"/>
    <property type="match status" value="1"/>
</dbReference>
<evidence type="ECO:0000256" key="2">
    <source>
        <dbReference type="ARBA" id="ARBA00017703"/>
    </source>
</evidence>
<evidence type="ECO:0000256" key="1">
    <source>
        <dbReference type="ARBA" id="ARBA00012417"/>
    </source>
</evidence>
<name>A0A0Q2M7B8_VIBFU</name>
<evidence type="ECO:0000256" key="7">
    <source>
        <dbReference type="ARBA" id="ARBA00034754"/>
    </source>
</evidence>
<reference evidence="12 13" key="1">
    <citation type="submission" date="2015-08" db="EMBL/GenBank/DDBJ databases">
        <title>Antibacterial properties of a collection of Vibrionaceae strains.</title>
        <authorList>
            <person name="Giubergia S."/>
        </authorList>
    </citation>
    <scope>NUCLEOTIDE SEQUENCE [LARGE SCALE GENOMIC DNA]</scope>
    <source>
        <strain evidence="12 13">S0821</strain>
    </source>
</reference>
<dbReference type="PANTHER" id="PTHR34388">
    <property type="entry name" value="DNA POLYMERASE III SUBUNIT DELTA"/>
    <property type="match status" value="1"/>
</dbReference>
<dbReference type="InterPro" id="IPR008921">
    <property type="entry name" value="DNA_pol3_clamp-load_cplx_C"/>
</dbReference>
<keyword evidence="3" id="KW-0808">Transferase</keyword>
<dbReference type="GO" id="GO:0003677">
    <property type="term" value="F:DNA binding"/>
    <property type="evidence" value="ECO:0007669"/>
    <property type="project" value="InterPro"/>
</dbReference>
<evidence type="ECO:0000256" key="3">
    <source>
        <dbReference type="ARBA" id="ARBA00022679"/>
    </source>
</evidence>
<comment type="caution">
    <text evidence="12">The sequence shown here is derived from an EMBL/GenBank/DDBJ whole genome shotgun (WGS) entry which is preliminary data.</text>
</comment>
<dbReference type="Proteomes" id="UP000051221">
    <property type="component" value="Unassembled WGS sequence"/>
</dbReference>
<dbReference type="Pfam" id="PF06144">
    <property type="entry name" value="DNA_pol3_delta"/>
    <property type="match status" value="1"/>
</dbReference>
<dbReference type="Gene3D" id="3.40.50.300">
    <property type="entry name" value="P-loop containing nucleotide triphosphate hydrolases"/>
    <property type="match status" value="1"/>
</dbReference>
<dbReference type="InterPro" id="IPR027417">
    <property type="entry name" value="P-loop_NTPase"/>
</dbReference>
<dbReference type="CDD" id="cd18138">
    <property type="entry name" value="HLD_clamp_pol_III_delta"/>
    <property type="match status" value="1"/>
</dbReference>
<feature type="domain" description="DNA polymerase III subunit delta C-terminal" evidence="11">
    <location>
        <begin position="213"/>
        <end position="332"/>
    </location>
</feature>
<organism evidence="12 13">
    <name type="scientific">Vibrio furnissii</name>
    <dbReference type="NCBI Taxonomy" id="29494"/>
    <lineage>
        <taxon>Bacteria</taxon>
        <taxon>Pseudomonadati</taxon>
        <taxon>Pseudomonadota</taxon>
        <taxon>Gammaproteobacteria</taxon>
        <taxon>Vibrionales</taxon>
        <taxon>Vibrionaceae</taxon>
        <taxon>Vibrio</taxon>
    </lineage>
</organism>
<dbReference type="Gene3D" id="1.10.8.60">
    <property type="match status" value="1"/>
</dbReference>
<evidence type="ECO:0000313" key="13">
    <source>
        <dbReference type="Proteomes" id="UP000051221"/>
    </source>
</evidence>
<gene>
    <name evidence="12" type="primary">holA</name>
    <name evidence="12" type="ORF">AMR76_20065</name>
</gene>
<comment type="similarity">
    <text evidence="7">Belongs to the DNA polymerase HolA subunit family.</text>
</comment>
<feature type="domain" description="DNA polymerase III delta N-terminal" evidence="10">
    <location>
        <begin position="20"/>
        <end position="138"/>
    </location>
</feature>
<keyword evidence="13" id="KW-1185">Reference proteome</keyword>
<dbReference type="NCBIfam" id="TIGR01128">
    <property type="entry name" value="holA"/>
    <property type="match status" value="1"/>
</dbReference>
<protein>
    <recommendedName>
        <fullName evidence="2 9">DNA polymerase III subunit delta</fullName>
        <ecNumber evidence="1 9">2.7.7.7</ecNumber>
    </recommendedName>
</protein>
<dbReference type="EMBL" id="LKHS01000023">
    <property type="protein sequence ID" value="KQH83969.1"/>
    <property type="molecule type" value="Genomic_DNA"/>
</dbReference>
<evidence type="ECO:0000259" key="11">
    <source>
        <dbReference type="Pfam" id="PF14840"/>
    </source>
</evidence>
<dbReference type="PANTHER" id="PTHR34388:SF1">
    <property type="entry name" value="DNA POLYMERASE III SUBUNIT DELTA"/>
    <property type="match status" value="1"/>
</dbReference>
<keyword evidence="6" id="KW-0239">DNA-directed DNA polymerase</keyword>
<evidence type="ECO:0000256" key="9">
    <source>
        <dbReference type="NCBIfam" id="TIGR01128"/>
    </source>
</evidence>
<dbReference type="GO" id="GO:0006261">
    <property type="term" value="P:DNA-templated DNA replication"/>
    <property type="evidence" value="ECO:0007669"/>
    <property type="project" value="TreeGrafter"/>
</dbReference>